<dbReference type="PANTHER" id="PTHR32552:SF89">
    <property type="entry name" value="CATECHOLATE SIDEROPHORE RECEPTOR FIU"/>
    <property type="match status" value="1"/>
</dbReference>
<keyword evidence="4" id="KW-0410">Iron transport</keyword>
<evidence type="ECO:0000256" key="14">
    <source>
        <dbReference type="SAM" id="SignalP"/>
    </source>
</evidence>
<dbReference type="Gene3D" id="2.40.170.20">
    <property type="entry name" value="TonB-dependent receptor, beta-barrel domain"/>
    <property type="match status" value="1"/>
</dbReference>
<evidence type="ECO:0000256" key="9">
    <source>
        <dbReference type="ARBA" id="ARBA00023077"/>
    </source>
</evidence>
<keyword evidence="7" id="KW-0408">Iron</keyword>
<evidence type="ECO:0000256" key="12">
    <source>
        <dbReference type="PROSITE-ProRule" id="PRU01360"/>
    </source>
</evidence>
<evidence type="ECO:0000256" key="8">
    <source>
        <dbReference type="ARBA" id="ARBA00023065"/>
    </source>
</evidence>
<evidence type="ECO:0000256" key="10">
    <source>
        <dbReference type="ARBA" id="ARBA00023136"/>
    </source>
</evidence>
<organism evidence="17 18">
    <name type="scientific">Novosphingobium olei</name>
    <dbReference type="NCBI Taxonomy" id="2728851"/>
    <lineage>
        <taxon>Bacteria</taxon>
        <taxon>Pseudomonadati</taxon>
        <taxon>Pseudomonadota</taxon>
        <taxon>Alphaproteobacteria</taxon>
        <taxon>Sphingomonadales</taxon>
        <taxon>Sphingomonadaceae</taxon>
        <taxon>Novosphingobium</taxon>
    </lineage>
</organism>
<evidence type="ECO:0000256" key="7">
    <source>
        <dbReference type="ARBA" id="ARBA00023004"/>
    </source>
</evidence>
<dbReference type="Pfam" id="PF07715">
    <property type="entry name" value="Plug"/>
    <property type="match status" value="1"/>
</dbReference>
<comment type="subcellular location">
    <subcellularLocation>
        <location evidence="1 12">Cell outer membrane</location>
        <topology evidence="1 12">Multi-pass membrane protein</topology>
    </subcellularLocation>
</comment>
<dbReference type="InterPro" id="IPR012910">
    <property type="entry name" value="Plug_dom"/>
</dbReference>
<keyword evidence="3 12" id="KW-1134">Transmembrane beta strand</keyword>
<dbReference type="PANTHER" id="PTHR32552">
    <property type="entry name" value="FERRICHROME IRON RECEPTOR-RELATED"/>
    <property type="match status" value="1"/>
</dbReference>
<keyword evidence="2 12" id="KW-0813">Transport</keyword>
<dbReference type="PROSITE" id="PS52016">
    <property type="entry name" value="TONB_DEPENDENT_REC_3"/>
    <property type="match status" value="1"/>
</dbReference>
<accession>A0A7Y0BQ87</accession>
<evidence type="ECO:0000313" key="18">
    <source>
        <dbReference type="Proteomes" id="UP000583556"/>
    </source>
</evidence>
<comment type="caution">
    <text evidence="17">The sequence shown here is derived from an EMBL/GenBank/DDBJ whole genome shotgun (WGS) entry which is preliminary data.</text>
</comment>
<keyword evidence="5 12" id="KW-0812">Transmembrane</keyword>
<gene>
    <name evidence="17" type="ORF">HHL27_09725</name>
</gene>
<dbReference type="GO" id="GO:0015344">
    <property type="term" value="F:siderophore uptake transmembrane transporter activity"/>
    <property type="evidence" value="ECO:0007669"/>
    <property type="project" value="TreeGrafter"/>
</dbReference>
<reference evidence="17 18" key="1">
    <citation type="submission" date="2020-04" db="EMBL/GenBank/DDBJ databases">
        <title>Novosphingobium sp. TW-4 isolated from soil.</title>
        <authorList>
            <person name="Dahal R.H."/>
            <person name="Chaudhary D.K."/>
        </authorList>
    </citation>
    <scope>NUCLEOTIDE SEQUENCE [LARGE SCALE GENOMIC DNA]</scope>
    <source>
        <strain evidence="17 18">TW-4</strain>
    </source>
</reference>
<dbReference type="EMBL" id="JABBGM010000003">
    <property type="protein sequence ID" value="NML93946.1"/>
    <property type="molecule type" value="Genomic_DNA"/>
</dbReference>
<feature type="chain" id="PRO_5031264989" evidence="14">
    <location>
        <begin position="23"/>
        <end position="836"/>
    </location>
</feature>
<dbReference type="InterPro" id="IPR000531">
    <property type="entry name" value="Beta-barrel_TonB"/>
</dbReference>
<keyword evidence="10 12" id="KW-0472">Membrane</keyword>
<evidence type="ECO:0000256" key="13">
    <source>
        <dbReference type="RuleBase" id="RU003357"/>
    </source>
</evidence>
<dbReference type="InterPro" id="IPR039426">
    <property type="entry name" value="TonB-dep_rcpt-like"/>
</dbReference>
<evidence type="ECO:0000313" key="17">
    <source>
        <dbReference type="EMBL" id="NML93946.1"/>
    </source>
</evidence>
<keyword evidence="6 14" id="KW-0732">Signal</keyword>
<comment type="similarity">
    <text evidence="12 13">Belongs to the TonB-dependent receptor family.</text>
</comment>
<feature type="domain" description="TonB-dependent receptor-like beta-barrel" evidence="15">
    <location>
        <begin position="407"/>
        <end position="798"/>
    </location>
</feature>
<dbReference type="InterPro" id="IPR037066">
    <property type="entry name" value="Plug_dom_sf"/>
</dbReference>
<keyword evidence="9 13" id="KW-0798">TonB box</keyword>
<dbReference type="Gene3D" id="2.170.130.10">
    <property type="entry name" value="TonB-dependent receptor, plug domain"/>
    <property type="match status" value="1"/>
</dbReference>
<evidence type="ECO:0000256" key="5">
    <source>
        <dbReference type="ARBA" id="ARBA00022692"/>
    </source>
</evidence>
<name>A0A7Y0BQ87_9SPHN</name>
<dbReference type="Proteomes" id="UP000583556">
    <property type="component" value="Unassembled WGS sequence"/>
</dbReference>
<evidence type="ECO:0000256" key="6">
    <source>
        <dbReference type="ARBA" id="ARBA00022729"/>
    </source>
</evidence>
<protein>
    <submittedName>
        <fullName evidence="17">TonB-dependent receptor</fullName>
    </submittedName>
</protein>
<feature type="domain" description="TonB-dependent receptor plug" evidence="16">
    <location>
        <begin position="60"/>
        <end position="173"/>
    </location>
</feature>
<evidence type="ECO:0000259" key="15">
    <source>
        <dbReference type="Pfam" id="PF00593"/>
    </source>
</evidence>
<evidence type="ECO:0000256" key="4">
    <source>
        <dbReference type="ARBA" id="ARBA00022496"/>
    </source>
</evidence>
<evidence type="ECO:0000256" key="3">
    <source>
        <dbReference type="ARBA" id="ARBA00022452"/>
    </source>
</evidence>
<proteinExistence type="inferred from homology"/>
<evidence type="ECO:0000259" key="16">
    <source>
        <dbReference type="Pfam" id="PF07715"/>
    </source>
</evidence>
<dbReference type="SUPFAM" id="SSF56935">
    <property type="entry name" value="Porins"/>
    <property type="match status" value="1"/>
</dbReference>
<dbReference type="GO" id="GO:0009279">
    <property type="term" value="C:cell outer membrane"/>
    <property type="evidence" value="ECO:0007669"/>
    <property type="project" value="UniProtKB-SubCell"/>
</dbReference>
<dbReference type="InterPro" id="IPR036942">
    <property type="entry name" value="Beta-barrel_TonB_sf"/>
</dbReference>
<feature type="signal peptide" evidence="14">
    <location>
        <begin position="1"/>
        <end position="22"/>
    </location>
</feature>
<dbReference type="Pfam" id="PF00593">
    <property type="entry name" value="TonB_dep_Rec_b-barrel"/>
    <property type="match status" value="1"/>
</dbReference>
<evidence type="ECO:0000256" key="11">
    <source>
        <dbReference type="ARBA" id="ARBA00023237"/>
    </source>
</evidence>
<evidence type="ECO:0000256" key="1">
    <source>
        <dbReference type="ARBA" id="ARBA00004571"/>
    </source>
</evidence>
<keyword evidence="17" id="KW-0675">Receptor</keyword>
<dbReference type="AlphaFoldDB" id="A0A7Y0BQ87"/>
<keyword evidence="11 12" id="KW-0998">Cell outer membrane</keyword>
<sequence>MRTWTLLSATLLSCCMATPALAEDAGDTGEPASSKLAEGVSKPAPAGMTFSTGVAKGRDLLDTAISASVIDEGELAKLSVSSISGIMQNIPGIRSLTSDVDGYSSITVRGLPLAADGSKYLQLQEDGLPVLEFADMQFNTADRFLRADLNISQIQSIRGGSASTFASNSPGGVVNLISKTGETEGGNVQVSSGLGYDLKRLDFDYGSPLGENWRFHVGGFYREGEGPRDYGYTAFRGGQVKLNITRSFAGGYIRIYGKYLDDRQPNYGTEPALIAGTDASPTFASIPGTRLASDGFGSPLIAGYLGTDDRNNPVSRSLEDGMHAVVKSIGLETQFQVADWTVSDRFRFADISGSFNQIDSMLAAPSAVISTILAGPGSTLTYASGPNAGQVVAPGSQINGNGLASINLLLNFDQKSVNNVTNDLRASRVYDLSGGKLTVSGGVYHTVQDYKADWNFTNAISDVVGNGRMAPLDLRNAAGTLLSQNGVFAYGFGFGQPRAYGNYYYDVQYRITAPYGSINFAKGKLSIGGSLRYDRGDVSGHVLTDSLVGPSDINRDGVIAPVETSVALLPLTSQIPVGYRYGYLSYSAGVNYRIAQPVSVFARYSRGGRASADRVLRPGSLSSTTGKLTNDALKYGLVKQAEAGVKYRKDGFELYVTGFWASTEERNTQLAADKNGNVIVLDVVREYSAKGVELEGEVHRGPFRLAIGGTWTKAKIAKDADFPELVGNVPRYIPSLSFNARPSVEFDTIAVGAVINATTSSYAQDSNQLKLPGYVLVSPFVQFRPAEKLTLAVNAFNVFDKLAVYAASASTIPASGIANIRTMNRRTVTGSIRYSF</sequence>
<evidence type="ECO:0000256" key="2">
    <source>
        <dbReference type="ARBA" id="ARBA00022448"/>
    </source>
</evidence>
<keyword evidence="8" id="KW-0406">Ion transport</keyword>
<keyword evidence="18" id="KW-1185">Reference proteome</keyword>